<dbReference type="eggNOG" id="ENOG502S756">
    <property type="taxonomic scope" value="Eukaryota"/>
</dbReference>
<dbReference type="PROSITE" id="PS51782">
    <property type="entry name" value="LYSM"/>
    <property type="match status" value="1"/>
</dbReference>
<dbReference type="PANTHER" id="PTHR37014:SF1">
    <property type="entry name" value="EXPRESSION LETHALITY PROTEIN HEL10, PUTATIVE (AFU_ORTHOLOGUE AFUA_1G06580)-RELATED"/>
    <property type="match status" value="1"/>
</dbReference>
<dbReference type="OMA" id="DQIWPGQ"/>
<evidence type="ECO:0000313" key="4">
    <source>
        <dbReference type="Proteomes" id="UP000008066"/>
    </source>
</evidence>
<dbReference type="SMART" id="SM00257">
    <property type="entry name" value="LysM"/>
    <property type="match status" value="1"/>
</dbReference>
<protein>
    <recommendedName>
        <fullName evidence="2">LysM domain-containing protein</fullName>
    </recommendedName>
</protein>
<dbReference type="AlphaFoldDB" id="G0S5W8"/>
<dbReference type="Pfam" id="PF01476">
    <property type="entry name" value="LysM"/>
    <property type="match status" value="1"/>
</dbReference>
<reference evidence="3 4" key="1">
    <citation type="journal article" date="2011" name="Cell">
        <title>Insight into structure and assembly of the nuclear pore complex by utilizing the genome of a eukaryotic thermophile.</title>
        <authorList>
            <person name="Amlacher S."/>
            <person name="Sarges P."/>
            <person name="Flemming D."/>
            <person name="van Noort V."/>
            <person name="Kunze R."/>
            <person name="Devos D.P."/>
            <person name="Arumugam M."/>
            <person name="Bork P."/>
            <person name="Hurt E."/>
        </authorList>
    </citation>
    <scope>NUCLEOTIDE SEQUENCE [LARGE SCALE GENOMIC DNA]</scope>
    <source>
        <strain evidence="4">DSM 1495 / CBS 144.50 / IMI 039719</strain>
    </source>
</reference>
<dbReference type="Pfam" id="PF05433">
    <property type="entry name" value="Rick_17kDa_Anti"/>
    <property type="match status" value="1"/>
</dbReference>
<dbReference type="InterPro" id="IPR036779">
    <property type="entry name" value="LysM_dom_sf"/>
</dbReference>
<evidence type="ECO:0000313" key="3">
    <source>
        <dbReference type="EMBL" id="EGS20684.1"/>
    </source>
</evidence>
<dbReference type="Pfam" id="PF08881">
    <property type="entry name" value="CVNH"/>
    <property type="match status" value="1"/>
</dbReference>
<evidence type="ECO:0000256" key="1">
    <source>
        <dbReference type="SAM" id="MobiDB-lite"/>
    </source>
</evidence>
<feature type="compositionally biased region" description="Low complexity" evidence="1">
    <location>
        <begin position="12"/>
        <end position="27"/>
    </location>
</feature>
<gene>
    <name evidence="3" type="ORF">CTHT_0025200</name>
</gene>
<dbReference type="SUPFAM" id="SSF51322">
    <property type="entry name" value="Cyanovirin-N"/>
    <property type="match status" value="1"/>
</dbReference>
<dbReference type="GeneID" id="18256558"/>
<evidence type="ECO:0000259" key="2">
    <source>
        <dbReference type="PROSITE" id="PS51782"/>
    </source>
</evidence>
<dbReference type="SUPFAM" id="SSF54106">
    <property type="entry name" value="LysM domain"/>
    <property type="match status" value="1"/>
</dbReference>
<dbReference type="KEGG" id="cthr:CTHT_0025200"/>
<feature type="region of interest" description="Disordered" evidence="1">
    <location>
        <begin position="1"/>
        <end position="70"/>
    </location>
</feature>
<accession>G0S5W8</accession>
<dbReference type="SMART" id="SM01111">
    <property type="entry name" value="CVNH"/>
    <property type="match status" value="1"/>
</dbReference>
<dbReference type="InterPro" id="IPR018392">
    <property type="entry name" value="LysM"/>
</dbReference>
<dbReference type="Proteomes" id="UP000008066">
    <property type="component" value="Unassembled WGS sequence"/>
</dbReference>
<sequence length="327" mass="35297">MTSYNQYGQGEAASYYQSAQQAYNQQSQRKRSDSDGSDGPSGDRGILGGIAGGVAGAVGGNKLGGKAGHSKLGTVLGAVAGAVAGHKLQDEVSEKIDEKKKKKEEEEAKKKREEEEKRRREEEEKRRREEQLKQKQRRDSSPSPSRNRNYAGGFSGSARDIRLENSGGDWILRASCRCRDGSYRDSTISLNKLLENDNGSFRWSSGRSAGGGHCAPAPQTYTVQPGDTLRAIAARFPGCGTFEDIARVNNIPNPDLIYPGQVLQIPGGQAPQHHAGGNFGASARNVRLSDGGRRLEAELCRADGRYVSASVILDERIGNDNGTLVFV</sequence>
<dbReference type="InterPro" id="IPR036673">
    <property type="entry name" value="Cyanovirin-N_sf"/>
</dbReference>
<dbReference type="InterPro" id="IPR011058">
    <property type="entry name" value="Cyanovirin-N"/>
</dbReference>
<dbReference type="PANTHER" id="PTHR37014">
    <property type="entry name" value="EXPRESSION LETHALITY PROTEIN HEL10, PUTATIVE (AFU_ORTHOLOGUE AFUA_1G06580)-RELATED"/>
    <property type="match status" value="1"/>
</dbReference>
<dbReference type="STRING" id="759272.G0S5W8"/>
<dbReference type="EMBL" id="GL988041">
    <property type="protein sequence ID" value="EGS20684.1"/>
    <property type="molecule type" value="Genomic_DNA"/>
</dbReference>
<feature type="compositionally biased region" description="Basic and acidic residues" evidence="1">
    <location>
        <begin position="87"/>
        <end position="140"/>
    </location>
</feature>
<feature type="compositionally biased region" description="Gly residues" evidence="1">
    <location>
        <begin position="45"/>
        <end position="67"/>
    </location>
</feature>
<dbReference type="HOGENOM" id="CLU_060567_0_0_1"/>
<organism evidence="4">
    <name type="scientific">Chaetomium thermophilum (strain DSM 1495 / CBS 144.50 / IMI 039719)</name>
    <name type="common">Thermochaetoides thermophila</name>
    <dbReference type="NCBI Taxonomy" id="759272"/>
    <lineage>
        <taxon>Eukaryota</taxon>
        <taxon>Fungi</taxon>
        <taxon>Dikarya</taxon>
        <taxon>Ascomycota</taxon>
        <taxon>Pezizomycotina</taxon>
        <taxon>Sordariomycetes</taxon>
        <taxon>Sordariomycetidae</taxon>
        <taxon>Sordariales</taxon>
        <taxon>Chaetomiaceae</taxon>
        <taxon>Thermochaetoides</taxon>
    </lineage>
</organism>
<dbReference type="InterPro" id="IPR008816">
    <property type="entry name" value="Gly_zipper_2TM_dom"/>
</dbReference>
<keyword evidence="4" id="KW-1185">Reference proteome</keyword>
<feature type="region of interest" description="Disordered" evidence="1">
    <location>
        <begin position="83"/>
        <end position="158"/>
    </location>
</feature>
<dbReference type="GO" id="GO:0019867">
    <property type="term" value="C:outer membrane"/>
    <property type="evidence" value="ECO:0007669"/>
    <property type="project" value="InterPro"/>
</dbReference>
<dbReference type="Gene3D" id="3.10.350.10">
    <property type="entry name" value="LysM domain"/>
    <property type="match status" value="1"/>
</dbReference>
<dbReference type="RefSeq" id="XP_006692980.1">
    <property type="nucleotide sequence ID" value="XM_006692917.1"/>
</dbReference>
<dbReference type="CDD" id="cd00118">
    <property type="entry name" value="LysM"/>
    <property type="match status" value="1"/>
</dbReference>
<feature type="domain" description="LysM" evidence="2">
    <location>
        <begin position="219"/>
        <end position="265"/>
    </location>
</feature>
<name>G0S5W8_CHATD</name>
<dbReference type="OrthoDB" id="2107166at2759"/>
<dbReference type="Gene3D" id="2.30.60.10">
    <property type="entry name" value="Cyanovirin-N"/>
    <property type="match status" value="1"/>
</dbReference>
<proteinExistence type="predicted"/>